<protein>
    <submittedName>
        <fullName evidence="1">Histidine phosphatase family protein</fullName>
        <ecNumber evidence="1">3.1.3.-</ecNumber>
    </submittedName>
</protein>
<reference evidence="2" key="1">
    <citation type="journal article" date="2019" name="Int. J. Syst. Evol. Microbiol.">
        <title>The Global Catalogue of Microorganisms (GCM) 10K type strain sequencing project: providing services to taxonomists for standard genome sequencing and annotation.</title>
        <authorList>
            <consortium name="The Broad Institute Genomics Platform"/>
            <consortium name="The Broad Institute Genome Sequencing Center for Infectious Disease"/>
            <person name="Wu L."/>
            <person name="Ma J."/>
        </authorList>
    </citation>
    <scope>NUCLEOTIDE SEQUENCE [LARGE SCALE GENOMIC DNA]</scope>
    <source>
        <strain evidence="2">KACC 11299</strain>
    </source>
</reference>
<dbReference type="Proteomes" id="UP001596071">
    <property type="component" value="Unassembled WGS sequence"/>
</dbReference>
<organism evidence="1 2">
    <name type="scientific">Sporosarcina koreensis</name>
    <dbReference type="NCBI Taxonomy" id="334735"/>
    <lineage>
        <taxon>Bacteria</taxon>
        <taxon>Bacillati</taxon>
        <taxon>Bacillota</taxon>
        <taxon>Bacilli</taxon>
        <taxon>Bacillales</taxon>
        <taxon>Caryophanaceae</taxon>
        <taxon>Sporosarcina</taxon>
    </lineage>
</organism>
<dbReference type="GO" id="GO:0016787">
    <property type="term" value="F:hydrolase activity"/>
    <property type="evidence" value="ECO:0007669"/>
    <property type="project" value="UniProtKB-KW"/>
</dbReference>
<dbReference type="PANTHER" id="PTHR48100">
    <property type="entry name" value="BROAD-SPECIFICITY PHOSPHATASE YOR283W-RELATED"/>
    <property type="match status" value="1"/>
</dbReference>
<evidence type="ECO:0000313" key="2">
    <source>
        <dbReference type="Proteomes" id="UP001596071"/>
    </source>
</evidence>
<dbReference type="InterPro" id="IPR050275">
    <property type="entry name" value="PGM_Phosphatase"/>
</dbReference>
<dbReference type="RefSeq" id="WP_381443496.1">
    <property type="nucleotide sequence ID" value="NZ_JBHSNP010000011.1"/>
</dbReference>
<dbReference type="InterPro" id="IPR013078">
    <property type="entry name" value="His_Pase_superF_clade-1"/>
</dbReference>
<comment type="caution">
    <text evidence="1">The sequence shown here is derived from an EMBL/GenBank/DDBJ whole genome shotgun (WGS) entry which is preliminary data.</text>
</comment>
<dbReference type="EC" id="3.1.3.-" evidence="1"/>
<sequence>MTTIALIRHGITEWNDLGKAQGISDIPLNKLGRKQADNVGDRLLNEGKWDIIISSDLTRAIETAQIIGGKLNLSISHYDNRIREIDCGEIEGTTEETRQEKWGSNWREKDLGMESFEQVGKRGIEFLEEMVHTYNGKRIVIVSHGALIGLTLQRLLPTMFQSTYIDKSSLTILHNSNRQWDCHLYNCTKHLSNKIT</sequence>
<evidence type="ECO:0000313" key="1">
    <source>
        <dbReference type="EMBL" id="MFC5603180.1"/>
    </source>
</evidence>
<keyword evidence="1" id="KW-0378">Hydrolase</keyword>
<keyword evidence="2" id="KW-1185">Reference proteome</keyword>
<dbReference type="InterPro" id="IPR029033">
    <property type="entry name" value="His_PPase_superfam"/>
</dbReference>
<dbReference type="CDD" id="cd07067">
    <property type="entry name" value="HP_PGM_like"/>
    <property type="match status" value="1"/>
</dbReference>
<dbReference type="SMART" id="SM00855">
    <property type="entry name" value="PGAM"/>
    <property type="match status" value="1"/>
</dbReference>
<gene>
    <name evidence="1" type="ORF">ACFPTP_08080</name>
</gene>
<dbReference type="PANTHER" id="PTHR48100:SF1">
    <property type="entry name" value="HISTIDINE PHOSPHATASE FAMILY PROTEIN-RELATED"/>
    <property type="match status" value="1"/>
</dbReference>
<name>A0ABW0TZ07_9BACL</name>
<proteinExistence type="predicted"/>
<dbReference type="Pfam" id="PF00300">
    <property type="entry name" value="His_Phos_1"/>
    <property type="match status" value="1"/>
</dbReference>
<dbReference type="Gene3D" id="3.40.50.1240">
    <property type="entry name" value="Phosphoglycerate mutase-like"/>
    <property type="match status" value="1"/>
</dbReference>
<dbReference type="SUPFAM" id="SSF53254">
    <property type="entry name" value="Phosphoglycerate mutase-like"/>
    <property type="match status" value="1"/>
</dbReference>
<dbReference type="EMBL" id="JBHSNP010000011">
    <property type="protein sequence ID" value="MFC5603180.1"/>
    <property type="molecule type" value="Genomic_DNA"/>
</dbReference>
<accession>A0ABW0TZ07</accession>